<name>A0A4Z2FHK5_9TELE</name>
<accession>A0A4Z2FHK5</accession>
<protein>
    <submittedName>
        <fullName evidence="2">Uncharacterized protein</fullName>
    </submittedName>
</protein>
<comment type="caution">
    <text evidence="2">The sequence shown here is derived from an EMBL/GenBank/DDBJ whole genome shotgun (WGS) entry which is preliminary data.</text>
</comment>
<dbReference type="AlphaFoldDB" id="A0A4Z2FHK5"/>
<gene>
    <name evidence="2" type="ORF">EYF80_049568</name>
</gene>
<dbReference type="Proteomes" id="UP000314294">
    <property type="component" value="Unassembled WGS sequence"/>
</dbReference>
<evidence type="ECO:0000256" key="1">
    <source>
        <dbReference type="SAM" id="MobiDB-lite"/>
    </source>
</evidence>
<proteinExistence type="predicted"/>
<sequence>MPLWSEGSLLRGRLKYKRDTGKSNASLGSFTAERFAARPVAPVETKRNDSPSQAKSGPLSAHTEGTPPDL</sequence>
<organism evidence="2 3">
    <name type="scientific">Liparis tanakae</name>
    <name type="common">Tanaka's snailfish</name>
    <dbReference type="NCBI Taxonomy" id="230148"/>
    <lineage>
        <taxon>Eukaryota</taxon>
        <taxon>Metazoa</taxon>
        <taxon>Chordata</taxon>
        <taxon>Craniata</taxon>
        <taxon>Vertebrata</taxon>
        <taxon>Euteleostomi</taxon>
        <taxon>Actinopterygii</taxon>
        <taxon>Neopterygii</taxon>
        <taxon>Teleostei</taxon>
        <taxon>Neoteleostei</taxon>
        <taxon>Acanthomorphata</taxon>
        <taxon>Eupercaria</taxon>
        <taxon>Perciformes</taxon>
        <taxon>Cottioidei</taxon>
        <taxon>Cottales</taxon>
        <taxon>Liparidae</taxon>
        <taxon>Liparis</taxon>
    </lineage>
</organism>
<dbReference type="EMBL" id="SRLO01001205">
    <property type="protein sequence ID" value="TNN40254.1"/>
    <property type="molecule type" value="Genomic_DNA"/>
</dbReference>
<reference evidence="2 3" key="1">
    <citation type="submission" date="2019-03" db="EMBL/GenBank/DDBJ databases">
        <title>First draft genome of Liparis tanakae, snailfish: a comprehensive survey of snailfish specific genes.</title>
        <authorList>
            <person name="Kim W."/>
            <person name="Song I."/>
            <person name="Jeong J.-H."/>
            <person name="Kim D."/>
            <person name="Kim S."/>
            <person name="Ryu S."/>
            <person name="Song J.Y."/>
            <person name="Lee S.K."/>
        </authorList>
    </citation>
    <scope>NUCLEOTIDE SEQUENCE [LARGE SCALE GENOMIC DNA]</scope>
    <source>
        <tissue evidence="2">Muscle</tissue>
    </source>
</reference>
<evidence type="ECO:0000313" key="2">
    <source>
        <dbReference type="EMBL" id="TNN40254.1"/>
    </source>
</evidence>
<keyword evidence="3" id="KW-1185">Reference proteome</keyword>
<feature type="region of interest" description="Disordered" evidence="1">
    <location>
        <begin position="37"/>
        <end position="70"/>
    </location>
</feature>
<evidence type="ECO:0000313" key="3">
    <source>
        <dbReference type="Proteomes" id="UP000314294"/>
    </source>
</evidence>